<dbReference type="Proteomes" id="UP001164513">
    <property type="component" value="Plasmid pZSt-lp66"/>
</dbReference>
<sequence>MKEILNDISTERSSDGITIKMVEDAIKGVNEKFLKTNYCLN</sequence>
<proteinExistence type="predicted"/>
<accession>A0AAX3JPM4</accession>
<evidence type="ECO:0000313" key="1">
    <source>
        <dbReference type="EMBL" id="WAZ72425.1"/>
    </source>
</evidence>
<name>A0AAX3JPM4_9SPIR</name>
<gene>
    <name evidence="1" type="ORF">O5404_05220</name>
</gene>
<reference evidence="1" key="1">
    <citation type="submission" date="2022-12" db="EMBL/GenBank/DDBJ databases">
        <title>B. miyamotoi WGS.</title>
        <authorList>
            <person name="Gabriele M."/>
            <person name="Kuleshov K.V."/>
            <person name="Hepner S."/>
            <person name="Hoornstra D."/>
            <person name="Hovius J.W."/>
            <person name="Platonov A.E."/>
            <person name="Fingerle V."/>
            <person name="Strube C."/>
        </authorList>
    </citation>
    <scope>NUCLEOTIDE SEQUENCE</scope>
    <source>
        <strain evidence="1">ZStruIII14-9</strain>
        <plasmid evidence="1">pZSt-lp66</plasmid>
    </source>
</reference>
<evidence type="ECO:0008006" key="3">
    <source>
        <dbReference type="Google" id="ProtNLM"/>
    </source>
</evidence>
<protein>
    <recommendedName>
        <fullName evidence="3">DUF685 domain-containing protein</fullName>
    </recommendedName>
</protein>
<dbReference type="AlphaFoldDB" id="A0AAX3JPM4"/>
<keyword evidence="1" id="KW-0614">Plasmid</keyword>
<dbReference type="EMBL" id="CP114723">
    <property type="protein sequence ID" value="WAZ72425.1"/>
    <property type="molecule type" value="Genomic_DNA"/>
</dbReference>
<evidence type="ECO:0000313" key="2">
    <source>
        <dbReference type="Proteomes" id="UP001164513"/>
    </source>
</evidence>
<dbReference type="RefSeq" id="WP_269512204.1">
    <property type="nucleotide sequence ID" value="NZ_CP044628.1"/>
</dbReference>
<geneLocation type="plasmid" evidence="1 2">
    <name>pZSt-lp66</name>
</geneLocation>
<organism evidence="1 2">
    <name type="scientific">Borrelia miyamotoi</name>
    <dbReference type="NCBI Taxonomy" id="47466"/>
    <lineage>
        <taxon>Bacteria</taxon>
        <taxon>Pseudomonadati</taxon>
        <taxon>Spirochaetota</taxon>
        <taxon>Spirochaetia</taxon>
        <taxon>Spirochaetales</taxon>
        <taxon>Borreliaceae</taxon>
        <taxon>Borrelia</taxon>
    </lineage>
</organism>